<proteinExistence type="inferred from homology"/>
<dbReference type="EMBL" id="CAFZ01000197">
    <property type="protein sequence ID" value="CCA73020.1"/>
    <property type="molecule type" value="Genomic_DNA"/>
</dbReference>
<evidence type="ECO:0000313" key="9">
    <source>
        <dbReference type="Proteomes" id="UP000007148"/>
    </source>
</evidence>
<protein>
    <recommendedName>
        <fullName evidence="10">DUF726-domain-containing protein</fullName>
    </recommendedName>
</protein>
<dbReference type="InterPro" id="IPR029058">
    <property type="entry name" value="AB_hydrolase_fold"/>
</dbReference>
<evidence type="ECO:0000256" key="5">
    <source>
        <dbReference type="ARBA" id="ARBA00023136"/>
    </source>
</evidence>
<feature type="region of interest" description="Disordered" evidence="6">
    <location>
        <begin position="52"/>
        <end position="72"/>
    </location>
</feature>
<dbReference type="SUPFAM" id="SSF53474">
    <property type="entry name" value="alpha/beta-Hydrolases"/>
    <property type="match status" value="1"/>
</dbReference>
<keyword evidence="9" id="KW-1185">Reference proteome</keyword>
<dbReference type="OMA" id="ETYDARS"/>
<dbReference type="AlphaFoldDB" id="G4TNX4"/>
<comment type="similarity">
    <text evidence="2">Belongs to the TMCO4 family.</text>
</comment>
<dbReference type="PANTHER" id="PTHR17920">
    <property type="entry name" value="TRANSMEMBRANE AND COILED-COIL DOMAIN-CONTAINING PROTEIN 4 TMCO4"/>
    <property type="match status" value="1"/>
</dbReference>
<evidence type="ECO:0008006" key="10">
    <source>
        <dbReference type="Google" id="ProtNLM"/>
    </source>
</evidence>
<evidence type="ECO:0000256" key="7">
    <source>
        <dbReference type="SAM" id="Phobius"/>
    </source>
</evidence>
<dbReference type="InterPro" id="IPR007941">
    <property type="entry name" value="DUF726"/>
</dbReference>
<accession>G4TNX4</accession>
<keyword evidence="3 7" id="KW-0812">Transmembrane</keyword>
<evidence type="ECO:0000256" key="3">
    <source>
        <dbReference type="ARBA" id="ARBA00022692"/>
    </source>
</evidence>
<reference evidence="8 9" key="1">
    <citation type="journal article" date="2011" name="PLoS Pathog.">
        <title>Endophytic Life Strategies Decoded by Genome and Transcriptome Analyses of the Mutualistic Root Symbiont Piriformospora indica.</title>
        <authorList>
            <person name="Zuccaro A."/>
            <person name="Lahrmann U."/>
            <person name="Guldener U."/>
            <person name="Langen G."/>
            <person name="Pfiffi S."/>
            <person name="Biedenkopf D."/>
            <person name="Wong P."/>
            <person name="Samans B."/>
            <person name="Grimm C."/>
            <person name="Basiewicz M."/>
            <person name="Murat C."/>
            <person name="Martin F."/>
            <person name="Kogel K.H."/>
        </authorList>
    </citation>
    <scope>NUCLEOTIDE SEQUENCE [LARGE SCALE GENOMIC DNA]</scope>
    <source>
        <strain evidence="8 9">DSM 11827</strain>
    </source>
</reference>
<evidence type="ECO:0000256" key="2">
    <source>
        <dbReference type="ARBA" id="ARBA00009824"/>
    </source>
</evidence>
<feature type="transmembrane region" description="Helical" evidence="7">
    <location>
        <begin position="249"/>
        <end position="272"/>
    </location>
</feature>
<dbReference type="InParanoid" id="G4TNX4"/>
<keyword evidence="5 7" id="KW-0472">Membrane</keyword>
<dbReference type="Proteomes" id="UP000007148">
    <property type="component" value="Unassembled WGS sequence"/>
</dbReference>
<evidence type="ECO:0000256" key="4">
    <source>
        <dbReference type="ARBA" id="ARBA00022989"/>
    </source>
</evidence>
<dbReference type="OrthoDB" id="277931at2759"/>
<name>G4TNX4_SERID</name>
<dbReference type="FunCoup" id="G4TNX4">
    <property type="interactions" value="10"/>
</dbReference>
<comment type="caution">
    <text evidence="8">The sequence shown here is derived from an EMBL/GenBank/DDBJ whole genome shotgun (WGS) entry which is preliminary data.</text>
</comment>
<dbReference type="Gene3D" id="3.40.50.1820">
    <property type="entry name" value="alpha/beta hydrolase"/>
    <property type="match status" value="1"/>
</dbReference>
<gene>
    <name evidence="8" type="ORF">PIIN_06975</name>
</gene>
<dbReference type="Pfam" id="PF05277">
    <property type="entry name" value="DUF726"/>
    <property type="match status" value="1"/>
</dbReference>
<dbReference type="HOGENOM" id="CLU_007407_1_0_1"/>
<dbReference type="PANTHER" id="PTHR17920:SF22">
    <property type="entry name" value="DUF726 DOMAIN PROTEIN (AFU_ORTHOLOGUE AFUA_2G12860)"/>
    <property type="match status" value="1"/>
</dbReference>
<organism evidence="8 9">
    <name type="scientific">Serendipita indica (strain DSM 11827)</name>
    <name type="common">Root endophyte fungus</name>
    <name type="synonym">Piriformospora indica</name>
    <dbReference type="NCBI Taxonomy" id="1109443"/>
    <lineage>
        <taxon>Eukaryota</taxon>
        <taxon>Fungi</taxon>
        <taxon>Dikarya</taxon>
        <taxon>Basidiomycota</taxon>
        <taxon>Agaricomycotina</taxon>
        <taxon>Agaricomycetes</taxon>
        <taxon>Sebacinales</taxon>
        <taxon>Serendipitaceae</taxon>
        <taxon>Serendipita</taxon>
    </lineage>
</organism>
<dbReference type="GO" id="GO:0016020">
    <property type="term" value="C:membrane"/>
    <property type="evidence" value="ECO:0007669"/>
    <property type="project" value="UniProtKB-SubCell"/>
</dbReference>
<keyword evidence="4 7" id="KW-1133">Transmembrane helix</keyword>
<comment type="subcellular location">
    <subcellularLocation>
        <location evidence="1">Membrane</location>
        <topology evidence="1">Multi-pass membrane protein</topology>
    </subcellularLocation>
</comment>
<feature type="compositionally biased region" description="Polar residues" evidence="6">
    <location>
        <begin position="52"/>
        <end position="67"/>
    </location>
</feature>
<evidence type="ECO:0000313" key="8">
    <source>
        <dbReference type="EMBL" id="CCA73020.1"/>
    </source>
</evidence>
<sequence length="592" mass="64324">MEDKELTQILTDNEISELVALVSSIMEAMRSKLELTLNAKRRKSTILEIGWSNPNLQNEQDPSTAAPSNPKVEELEVEVDKKLQEARPHAIKSFSEWQEATLHRILEAIHKHTGGNRVASNHVEIVDSAPNTTEQDALKHWYPSFDTRLASMLDTHTASLTLHSLLLLAISLEIYDPRSRTLLLYVCSSLRVPVSVLLRQESGTARFLLASVDSKQQQQATLAPTSQMSADSYVQQRADATQTSRRWKVGLATVGGAVLIGITGGLAAPLVAAGLGTLLGGIGLGGTVAAGYLGAMAASAPLVGGLFGAYGGKMSGEMMKRYADEVEDFAFLPLHPKLESKLRVTVCISGWLTQDDQVKSPWMTFNDSANVYALRWEMKALLELGSAIETLVRQYAIGYIKSEIIKRTVLASLWSALWPLGLLKFARIVDNPFNVAKNRSEKTGLILADAIIHRAQGKRPISLIGFSLGARVIYSCLLSLAERKAFGLVETVVLMGAPVPSATETWALMRAVVSGRLVNAYASEDWVLGFLYRTSAIQLGVAGLQPIEGVEGVENFDVGDVIDGHLSYAYSTQAIVTRILDADLAQNITLTV</sequence>
<evidence type="ECO:0000256" key="6">
    <source>
        <dbReference type="SAM" id="MobiDB-lite"/>
    </source>
</evidence>
<dbReference type="eggNOG" id="KOG2385">
    <property type="taxonomic scope" value="Eukaryota"/>
</dbReference>
<evidence type="ECO:0000256" key="1">
    <source>
        <dbReference type="ARBA" id="ARBA00004141"/>
    </source>
</evidence>
<feature type="transmembrane region" description="Helical" evidence="7">
    <location>
        <begin position="292"/>
        <end position="312"/>
    </location>
</feature>